<feature type="transmembrane region" description="Helical" evidence="8">
    <location>
        <begin position="269"/>
        <end position="287"/>
    </location>
</feature>
<evidence type="ECO:0000256" key="2">
    <source>
        <dbReference type="ARBA" id="ARBA00022448"/>
    </source>
</evidence>
<feature type="transmembrane region" description="Helical" evidence="8">
    <location>
        <begin position="352"/>
        <end position="371"/>
    </location>
</feature>
<dbReference type="STRING" id="1120920.SAMN03080599_01354"/>
<evidence type="ECO:0000256" key="6">
    <source>
        <dbReference type="ARBA" id="ARBA00022989"/>
    </source>
</evidence>
<dbReference type="SUPFAM" id="SSF52540">
    <property type="entry name" value="P-loop containing nucleoside triphosphate hydrolases"/>
    <property type="match status" value="1"/>
</dbReference>
<dbReference type="GO" id="GO:0016887">
    <property type="term" value="F:ATP hydrolysis activity"/>
    <property type="evidence" value="ECO:0007669"/>
    <property type="project" value="InterPro"/>
</dbReference>
<dbReference type="Gene3D" id="1.20.1560.10">
    <property type="entry name" value="ABC transporter type 1, transmembrane domain"/>
    <property type="match status" value="1"/>
</dbReference>
<dbReference type="CDD" id="cd03254">
    <property type="entry name" value="ABCC_Glucan_exporter_like"/>
    <property type="match status" value="1"/>
</dbReference>
<dbReference type="InterPro" id="IPR027417">
    <property type="entry name" value="P-loop_NTPase"/>
</dbReference>
<evidence type="ECO:0000256" key="1">
    <source>
        <dbReference type="ARBA" id="ARBA00004651"/>
    </source>
</evidence>
<keyword evidence="5 11" id="KW-0067">ATP-binding</keyword>
<evidence type="ECO:0000259" key="10">
    <source>
        <dbReference type="PROSITE" id="PS50929"/>
    </source>
</evidence>
<evidence type="ECO:0000256" key="5">
    <source>
        <dbReference type="ARBA" id="ARBA00022840"/>
    </source>
</evidence>
<feature type="domain" description="ABC transmembrane type-1" evidence="10">
    <location>
        <begin position="36"/>
        <end position="412"/>
    </location>
</feature>
<dbReference type="FunFam" id="3.40.50.300:FF:000287">
    <property type="entry name" value="Multidrug ABC transporter ATP-binding protein"/>
    <property type="match status" value="1"/>
</dbReference>
<evidence type="ECO:0000256" key="4">
    <source>
        <dbReference type="ARBA" id="ARBA00022741"/>
    </source>
</evidence>
<keyword evidence="2" id="KW-0813">Transport</keyword>
<keyword evidence="6 8" id="KW-1133">Transmembrane helix</keyword>
<dbReference type="Pfam" id="PF00664">
    <property type="entry name" value="ABC_membrane"/>
    <property type="match status" value="1"/>
</dbReference>
<keyword evidence="12" id="KW-1185">Reference proteome</keyword>
<dbReference type="PROSITE" id="PS50893">
    <property type="entry name" value="ABC_TRANSPORTER_2"/>
    <property type="match status" value="1"/>
</dbReference>
<evidence type="ECO:0000256" key="7">
    <source>
        <dbReference type="ARBA" id="ARBA00023136"/>
    </source>
</evidence>
<protein>
    <submittedName>
        <fullName evidence="11">ATP-binding cassette, subfamily B</fullName>
    </submittedName>
</protein>
<dbReference type="AlphaFoldDB" id="A0A1G5RXJ0"/>
<dbReference type="CDD" id="cd18544">
    <property type="entry name" value="ABC_6TM_TmrA_like"/>
    <property type="match status" value="1"/>
</dbReference>
<evidence type="ECO:0000256" key="3">
    <source>
        <dbReference type="ARBA" id="ARBA00022692"/>
    </source>
</evidence>
<keyword evidence="4" id="KW-0547">Nucleotide-binding</keyword>
<dbReference type="SUPFAM" id="SSF90123">
    <property type="entry name" value="ABC transporter transmembrane region"/>
    <property type="match status" value="1"/>
</dbReference>
<dbReference type="Gene3D" id="3.40.50.300">
    <property type="entry name" value="P-loop containing nucleotide triphosphate hydrolases"/>
    <property type="match status" value="1"/>
</dbReference>
<evidence type="ECO:0000259" key="9">
    <source>
        <dbReference type="PROSITE" id="PS50893"/>
    </source>
</evidence>
<feature type="transmembrane region" description="Helical" evidence="8">
    <location>
        <begin position="31"/>
        <end position="51"/>
    </location>
</feature>
<comment type="subcellular location">
    <subcellularLocation>
        <location evidence="1">Cell membrane</location>
        <topology evidence="1">Multi-pass membrane protein</topology>
    </subcellularLocation>
</comment>
<reference evidence="11 12" key="1">
    <citation type="submission" date="2016-10" db="EMBL/GenBank/DDBJ databases">
        <authorList>
            <person name="de Groot N.N."/>
        </authorList>
    </citation>
    <scope>NUCLEOTIDE SEQUENCE [LARGE SCALE GENOMIC DNA]</scope>
    <source>
        <strain evidence="11 12">DSM 2784</strain>
    </source>
</reference>
<keyword evidence="3 8" id="KW-0812">Transmembrane</keyword>
<organism evidence="11 12">
    <name type="scientific">Acidaminobacter hydrogenoformans DSM 2784</name>
    <dbReference type="NCBI Taxonomy" id="1120920"/>
    <lineage>
        <taxon>Bacteria</taxon>
        <taxon>Bacillati</taxon>
        <taxon>Bacillota</taxon>
        <taxon>Clostridia</taxon>
        <taxon>Peptostreptococcales</taxon>
        <taxon>Acidaminobacteraceae</taxon>
        <taxon>Acidaminobacter</taxon>
    </lineage>
</organism>
<dbReference type="PANTHER" id="PTHR43394">
    <property type="entry name" value="ATP-DEPENDENT PERMEASE MDL1, MITOCHONDRIAL"/>
    <property type="match status" value="1"/>
</dbReference>
<dbReference type="EMBL" id="FMWL01000005">
    <property type="protein sequence ID" value="SCZ78627.1"/>
    <property type="molecule type" value="Genomic_DNA"/>
</dbReference>
<dbReference type="RefSeq" id="WP_092590137.1">
    <property type="nucleotide sequence ID" value="NZ_FMWL01000005.1"/>
</dbReference>
<proteinExistence type="predicted"/>
<evidence type="ECO:0000256" key="8">
    <source>
        <dbReference type="SAM" id="Phobius"/>
    </source>
</evidence>
<dbReference type="SMART" id="SM00382">
    <property type="entry name" value="AAA"/>
    <property type="match status" value="1"/>
</dbReference>
<dbReference type="PROSITE" id="PS50929">
    <property type="entry name" value="ABC_TM1F"/>
    <property type="match status" value="1"/>
</dbReference>
<dbReference type="Pfam" id="PF00005">
    <property type="entry name" value="ABC_tran"/>
    <property type="match status" value="1"/>
</dbReference>
<dbReference type="GO" id="GO:0015421">
    <property type="term" value="F:ABC-type oligopeptide transporter activity"/>
    <property type="evidence" value="ECO:0007669"/>
    <property type="project" value="TreeGrafter"/>
</dbReference>
<dbReference type="Proteomes" id="UP000199208">
    <property type="component" value="Unassembled WGS sequence"/>
</dbReference>
<dbReference type="PANTHER" id="PTHR43394:SF1">
    <property type="entry name" value="ATP-BINDING CASSETTE SUB-FAMILY B MEMBER 10, MITOCHONDRIAL"/>
    <property type="match status" value="1"/>
</dbReference>
<dbReference type="InterPro" id="IPR011527">
    <property type="entry name" value="ABC1_TM_dom"/>
</dbReference>
<feature type="domain" description="ABC transporter" evidence="9">
    <location>
        <begin position="456"/>
        <end position="690"/>
    </location>
</feature>
<evidence type="ECO:0000313" key="11">
    <source>
        <dbReference type="EMBL" id="SCZ78627.1"/>
    </source>
</evidence>
<feature type="transmembrane region" description="Helical" evidence="8">
    <location>
        <begin position="244"/>
        <end position="263"/>
    </location>
</feature>
<feature type="transmembrane region" description="Helical" evidence="8">
    <location>
        <begin position="165"/>
        <end position="186"/>
    </location>
</feature>
<dbReference type="GO" id="GO:0005886">
    <property type="term" value="C:plasma membrane"/>
    <property type="evidence" value="ECO:0007669"/>
    <property type="project" value="UniProtKB-SubCell"/>
</dbReference>
<dbReference type="GO" id="GO:0005524">
    <property type="term" value="F:ATP binding"/>
    <property type="evidence" value="ECO:0007669"/>
    <property type="project" value="UniProtKB-KW"/>
</dbReference>
<dbReference type="InterPro" id="IPR003439">
    <property type="entry name" value="ABC_transporter-like_ATP-bd"/>
</dbReference>
<dbReference type="InterPro" id="IPR036640">
    <property type="entry name" value="ABC1_TM_sf"/>
</dbReference>
<dbReference type="InterPro" id="IPR039421">
    <property type="entry name" value="Type_1_exporter"/>
</dbReference>
<dbReference type="OrthoDB" id="9762778at2"/>
<accession>A0A1G5RXJ0</accession>
<keyword evidence="7 8" id="KW-0472">Membrane</keyword>
<dbReference type="InterPro" id="IPR003593">
    <property type="entry name" value="AAA+_ATPase"/>
</dbReference>
<name>A0A1G5RXJ0_9FIRM</name>
<gene>
    <name evidence="11" type="ORF">SAMN03080599_01354</name>
</gene>
<evidence type="ECO:0000313" key="12">
    <source>
        <dbReference type="Proteomes" id="UP000199208"/>
    </source>
</evidence>
<sequence length="698" mass="78061">MSRDTHFEEQQIEKSFDLAIFRRLASFTKPYVRLLLLSGVLLLFVTAVDLVRPYLIKVVIDDHISGYTREWKSLDAAPASGALNFTEYQGRYYVLAAALEKSPDAEAGKNAPSAQLVKLEGDYYLLPGYVPPEEMGQAAEAISQRSGALLPKAAADGFLAPSKAAILRLSTIFMVLLVAALAISYAQTLLLNHVGQRLVYDMRAHLYDHLLGQSLSFYDRNPVGRLVTRVTSDMKNISEMYTDVLIHLVNDLLLLLGTLVIMLSLNWKLALISLSTVPLVILASYLFRLKAREAHRAVKVKIARINATLSENLSGIRIIQQFRKEKELMNEFEAINRDHLNASMSEVKVFGIFRPSMNLLYTVALALLIWYSGGRVLQGAIELGTLIAFISYTEQFFRPIFDLSEKFNILQSAMASSERIFLLLEEDTRLPEGKLSDMELSGGDRHRLKEDFKGHVVFDNVSFQYQPGEPVLKDVSFEVKPGETLAIVGATGSGKTTIISLLSRLYDVSAGRILVDGTDLRDFDKAFLRRRIGVVLQDVFLFSGDVLENITLGDPSISETQAVAAARRVNADRFISRLPDQYHERVYERGATLSTGQRQLLSFARALAYDPRILILDEATSSIDTETEQLIQDAIGKLTQGRTTIVIAHRLSTIQHADRILVLHDGQIRETGTHEALLNKGGLYYDLYRLQWVGDRDA</sequence>